<evidence type="ECO:0000313" key="2">
    <source>
        <dbReference type="EMBL" id="TKV58579.1"/>
    </source>
</evidence>
<dbReference type="GO" id="GO:0016740">
    <property type="term" value="F:transferase activity"/>
    <property type="evidence" value="ECO:0007669"/>
    <property type="project" value="UniProtKB-KW"/>
</dbReference>
<dbReference type="InterPro" id="IPR038764">
    <property type="entry name" value="GNAT_N_AcTrfase_prd"/>
</dbReference>
<protein>
    <submittedName>
        <fullName evidence="2">GNAT family N-acetyltransferase</fullName>
    </submittedName>
</protein>
<dbReference type="PANTHER" id="PTHR41700:SF1">
    <property type="entry name" value="N-ACETYLTRANSFERASE DOMAIN-CONTAINING PROTEIN"/>
    <property type="match status" value="1"/>
</dbReference>
<evidence type="ECO:0000313" key="3">
    <source>
        <dbReference type="Proteomes" id="UP000306985"/>
    </source>
</evidence>
<dbReference type="PANTHER" id="PTHR41700">
    <property type="entry name" value="GCN5-RELATED N-ACETYLTRANSFERASE"/>
    <property type="match status" value="1"/>
</dbReference>
<name>A0A4U6QF21_9ACTN</name>
<dbReference type="AlphaFoldDB" id="A0A4U6QF21"/>
<accession>A0A4U6QF21</accession>
<dbReference type="EMBL" id="SZZH01000003">
    <property type="protein sequence ID" value="TKV58579.1"/>
    <property type="molecule type" value="Genomic_DNA"/>
</dbReference>
<keyword evidence="2" id="KW-0808">Transferase</keyword>
<keyword evidence="3" id="KW-1185">Reference proteome</keyword>
<sequence length="340" mass="35272">MTGADPGTDSGAEPWLTATAAAGRAGVRVRPLTNRDDLVAAGTLLNRVWGVDPDGPGGSELQPHLLRALEHSGNYVQGAALSPAAATNGDVHGHAGPLVGASIAFLGRTDGQWSLHSHITGVLGEQASRGVGAALKWHQRAWCLDRGIGLVTWTFDPLIARNAWFNLGRLGARPAEYLVDFYGPMSDGRNQGQPTDRLGMVWDLHAPSTLAAAAALRSGGPVRAASGDLVDPPQRWLGSGPDGGPVDAVDTDGGLPAPRSAEDDAVIAVPDDAEELWRSDPDAAGRWRLAVRGVLGAAVADPRWAVTAFRPRVGYVVTAVAASGQSRLAASGSEREEPTG</sequence>
<reference evidence="2 3" key="1">
    <citation type="submission" date="2019-05" db="EMBL/GenBank/DDBJ databases">
        <title>Nakamurella sp. N5BH11, whole genome shotgun sequence.</title>
        <authorList>
            <person name="Tuo L."/>
        </authorList>
    </citation>
    <scope>NUCLEOTIDE SEQUENCE [LARGE SCALE GENOMIC DNA]</scope>
    <source>
        <strain evidence="2 3">N5BH11</strain>
    </source>
</reference>
<feature type="region of interest" description="Disordered" evidence="1">
    <location>
        <begin position="237"/>
        <end position="260"/>
    </location>
</feature>
<dbReference type="Proteomes" id="UP000306985">
    <property type="component" value="Unassembled WGS sequence"/>
</dbReference>
<comment type="caution">
    <text evidence="2">The sequence shown here is derived from an EMBL/GenBank/DDBJ whole genome shotgun (WGS) entry which is preliminary data.</text>
</comment>
<proteinExistence type="predicted"/>
<organism evidence="2 3">
    <name type="scientific">Nakamurella flava</name>
    <dbReference type="NCBI Taxonomy" id="2576308"/>
    <lineage>
        <taxon>Bacteria</taxon>
        <taxon>Bacillati</taxon>
        <taxon>Actinomycetota</taxon>
        <taxon>Actinomycetes</taxon>
        <taxon>Nakamurellales</taxon>
        <taxon>Nakamurellaceae</taxon>
        <taxon>Nakamurella</taxon>
    </lineage>
</organism>
<gene>
    <name evidence="2" type="ORF">FDO65_13650</name>
</gene>
<dbReference type="RefSeq" id="WP_137450241.1">
    <property type="nucleotide sequence ID" value="NZ_SZZH01000003.1"/>
</dbReference>
<evidence type="ECO:0000256" key="1">
    <source>
        <dbReference type="SAM" id="MobiDB-lite"/>
    </source>
</evidence>
<dbReference type="OrthoDB" id="9797990at2"/>